<dbReference type="EMBL" id="SUME01000003">
    <property type="protein sequence ID" value="TJZ61084.1"/>
    <property type="molecule type" value="Genomic_DNA"/>
</dbReference>
<dbReference type="InterPro" id="IPR050553">
    <property type="entry name" value="Thioredoxin_ResA/DsbE_sf"/>
</dbReference>
<dbReference type="InterPro" id="IPR017937">
    <property type="entry name" value="Thioredoxin_CS"/>
</dbReference>
<evidence type="ECO:0000256" key="4">
    <source>
        <dbReference type="ARBA" id="ARBA00023284"/>
    </source>
</evidence>
<keyword evidence="4" id="KW-0676">Redox-active center</keyword>
<dbReference type="CDD" id="cd02966">
    <property type="entry name" value="TlpA_like_family"/>
    <property type="match status" value="1"/>
</dbReference>
<dbReference type="Gene3D" id="3.40.30.10">
    <property type="entry name" value="Glutaredoxin"/>
    <property type="match status" value="1"/>
</dbReference>
<dbReference type="SUPFAM" id="SSF52833">
    <property type="entry name" value="Thioredoxin-like"/>
    <property type="match status" value="1"/>
</dbReference>
<dbReference type="OrthoDB" id="750178at2"/>
<evidence type="ECO:0000313" key="6">
    <source>
        <dbReference type="EMBL" id="TJZ61084.1"/>
    </source>
</evidence>
<name>A0A4U0PED5_9SPHI</name>
<accession>A0A4U0PED5</accession>
<dbReference type="PROSITE" id="PS00194">
    <property type="entry name" value="THIOREDOXIN_1"/>
    <property type="match status" value="1"/>
</dbReference>
<dbReference type="InterPro" id="IPR000866">
    <property type="entry name" value="AhpC/TSA"/>
</dbReference>
<dbReference type="InterPro" id="IPR025380">
    <property type="entry name" value="DUF4369"/>
</dbReference>
<evidence type="ECO:0000256" key="3">
    <source>
        <dbReference type="ARBA" id="ARBA00023157"/>
    </source>
</evidence>
<evidence type="ECO:0000256" key="2">
    <source>
        <dbReference type="ARBA" id="ARBA00022748"/>
    </source>
</evidence>
<dbReference type="PANTHER" id="PTHR42852">
    <property type="entry name" value="THIOL:DISULFIDE INTERCHANGE PROTEIN DSBE"/>
    <property type="match status" value="1"/>
</dbReference>
<organism evidence="6 7">
    <name type="scientific">Sphingobacterium olei</name>
    <dbReference type="NCBI Taxonomy" id="2571155"/>
    <lineage>
        <taxon>Bacteria</taxon>
        <taxon>Pseudomonadati</taxon>
        <taxon>Bacteroidota</taxon>
        <taxon>Sphingobacteriia</taxon>
        <taxon>Sphingobacteriales</taxon>
        <taxon>Sphingobacteriaceae</taxon>
        <taxon>Sphingobacterium</taxon>
    </lineage>
</organism>
<dbReference type="GO" id="GO:0016209">
    <property type="term" value="F:antioxidant activity"/>
    <property type="evidence" value="ECO:0007669"/>
    <property type="project" value="InterPro"/>
</dbReference>
<dbReference type="Pfam" id="PF14289">
    <property type="entry name" value="DUF4369"/>
    <property type="match status" value="1"/>
</dbReference>
<sequence length="326" mass="36817">MKKILILIAIVFVLSSGKNHNNLNIKGKVEGVQSGKVYLQKFYNKMFFVIDSASIVNGEFQFAKNVELPEIYGLTLDTTKSTYLVFLDENPVTVQLDTSTYYRNTVVSGSKLQDQYVEYGKQRGVKIDEFIKANPASLVSAYVFYRYYSYRLSPEEIKSNIQLLNPSLRETPYVRVLTELTETLETVAVGKSAPDFTANDTEGKPRAFSAHLGKGYVLLDFWAAWCGPCRRENPNIVKAYNKYKEKGFDIVAVSLDKNKNSWLDAIAKDNLTWAHVSDLLFWDSEPAKLYGVRAIPANFLIDKNGVIVAKNLRGEDLDKTLGELLD</sequence>
<comment type="caution">
    <text evidence="6">The sequence shown here is derived from an EMBL/GenBank/DDBJ whole genome shotgun (WGS) entry which is preliminary data.</text>
</comment>
<dbReference type="PANTHER" id="PTHR42852:SF6">
    <property type="entry name" value="THIOL:DISULFIDE INTERCHANGE PROTEIN DSBE"/>
    <property type="match status" value="1"/>
</dbReference>
<dbReference type="RefSeq" id="WP_136900743.1">
    <property type="nucleotide sequence ID" value="NZ_SUME01000003.1"/>
</dbReference>
<protein>
    <submittedName>
        <fullName evidence="6">AhpC/TSA family protein</fullName>
    </submittedName>
</protein>
<dbReference type="AlphaFoldDB" id="A0A4U0PED5"/>
<keyword evidence="3" id="KW-1015">Disulfide bond</keyword>
<gene>
    <name evidence="6" type="ORF">FAZ15_07690</name>
</gene>
<dbReference type="InterPro" id="IPR013766">
    <property type="entry name" value="Thioredoxin_domain"/>
</dbReference>
<keyword evidence="7" id="KW-1185">Reference proteome</keyword>
<dbReference type="Proteomes" id="UP000306808">
    <property type="component" value="Unassembled WGS sequence"/>
</dbReference>
<reference evidence="6 7" key="1">
    <citation type="submission" date="2019-04" db="EMBL/GenBank/DDBJ databases">
        <title>Sphingobacterium olei sp. nov., isolated from oil-contaminated soil.</title>
        <authorList>
            <person name="Liu B."/>
        </authorList>
    </citation>
    <scope>NUCLEOTIDE SEQUENCE [LARGE SCALE GENOMIC DNA]</scope>
    <source>
        <strain evidence="6 7">HAL-9</strain>
    </source>
</reference>
<evidence type="ECO:0000313" key="7">
    <source>
        <dbReference type="Proteomes" id="UP000306808"/>
    </source>
</evidence>
<proteinExistence type="predicted"/>
<evidence type="ECO:0000256" key="1">
    <source>
        <dbReference type="ARBA" id="ARBA00004196"/>
    </source>
</evidence>
<dbReference type="GO" id="GO:0016491">
    <property type="term" value="F:oxidoreductase activity"/>
    <property type="evidence" value="ECO:0007669"/>
    <property type="project" value="InterPro"/>
</dbReference>
<dbReference type="Pfam" id="PF00578">
    <property type="entry name" value="AhpC-TSA"/>
    <property type="match status" value="1"/>
</dbReference>
<dbReference type="PROSITE" id="PS51352">
    <property type="entry name" value="THIOREDOXIN_2"/>
    <property type="match status" value="1"/>
</dbReference>
<comment type="subcellular location">
    <subcellularLocation>
        <location evidence="1">Cell envelope</location>
    </subcellularLocation>
</comment>
<dbReference type="GO" id="GO:0030313">
    <property type="term" value="C:cell envelope"/>
    <property type="evidence" value="ECO:0007669"/>
    <property type="project" value="UniProtKB-SubCell"/>
</dbReference>
<keyword evidence="2" id="KW-0201">Cytochrome c-type biogenesis</keyword>
<feature type="domain" description="Thioredoxin" evidence="5">
    <location>
        <begin position="187"/>
        <end position="326"/>
    </location>
</feature>
<evidence type="ECO:0000259" key="5">
    <source>
        <dbReference type="PROSITE" id="PS51352"/>
    </source>
</evidence>
<dbReference type="GO" id="GO:0017004">
    <property type="term" value="P:cytochrome complex assembly"/>
    <property type="evidence" value="ECO:0007669"/>
    <property type="project" value="UniProtKB-KW"/>
</dbReference>
<dbReference type="InterPro" id="IPR036249">
    <property type="entry name" value="Thioredoxin-like_sf"/>
</dbReference>